<keyword evidence="2" id="KW-0132">Cell division</keyword>
<feature type="region of interest" description="Disordered" evidence="6">
    <location>
        <begin position="284"/>
        <end position="303"/>
    </location>
</feature>
<dbReference type="EMBL" id="JAGKQH010000012">
    <property type="protein sequence ID" value="KAG6585354.1"/>
    <property type="molecule type" value="Genomic_DNA"/>
</dbReference>
<protein>
    <submittedName>
        <fullName evidence="8">Cyclin-D4-2</fullName>
    </submittedName>
</protein>
<comment type="similarity">
    <text evidence="1">Belongs to the cyclin family. Cyclin D subfamily.</text>
</comment>
<dbReference type="InterPro" id="IPR004367">
    <property type="entry name" value="Cyclin_C-dom"/>
</dbReference>
<dbReference type="SMART" id="SM00385">
    <property type="entry name" value="CYCLIN"/>
    <property type="match status" value="1"/>
</dbReference>
<dbReference type="InterPro" id="IPR039361">
    <property type="entry name" value="Cyclin"/>
</dbReference>
<dbReference type="AlphaFoldDB" id="A0AAV6MPF1"/>
<accession>A0AAV6MPF1</accession>
<keyword evidence="4" id="KW-0131">Cell cycle</keyword>
<feature type="domain" description="Cyclin-like" evidence="7">
    <location>
        <begin position="98"/>
        <end position="186"/>
    </location>
</feature>
<dbReference type="InterPro" id="IPR006671">
    <property type="entry name" value="Cyclin_N"/>
</dbReference>
<evidence type="ECO:0000256" key="3">
    <source>
        <dbReference type="ARBA" id="ARBA00023127"/>
    </source>
</evidence>
<evidence type="ECO:0000313" key="8">
    <source>
        <dbReference type="EMBL" id="KAG6585354.1"/>
    </source>
</evidence>
<keyword evidence="9" id="KW-1185">Reference proteome</keyword>
<evidence type="ECO:0000256" key="6">
    <source>
        <dbReference type="SAM" id="MobiDB-lite"/>
    </source>
</evidence>
<comment type="caution">
    <text evidence="8">The sequence shown here is derived from an EMBL/GenBank/DDBJ whole genome shotgun (WGS) entry which is preliminary data.</text>
</comment>
<keyword evidence="3 5" id="KW-0195">Cyclin</keyword>
<dbReference type="Pfam" id="PF00134">
    <property type="entry name" value="Cyclin_N"/>
    <property type="match status" value="1"/>
</dbReference>
<evidence type="ECO:0000256" key="2">
    <source>
        <dbReference type="ARBA" id="ARBA00022618"/>
    </source>
</evidence>
<dbReference type="CDD" id="cd20543">
    <property type="entry name" value="CYCLIN_AtCycD-like_rpt1"/>
    <property type="match status" value="1"/>
</dbReference>
<gene>
    <name evidence="8" type="primary">CYCD4-2</name>
    <name evidence="8" type="ORF">SDJN03_18087</name>
</gene>
<dbReference type="Proteomes" id="UP000685013">
    <property type="component" value="Chromosome 12"/>
</dbReference>
<evidence type="ECO:0000259" key="7">
    <source>
        <dbReference type="SMART" id="SM00385"/>
    </source>
</evidence>
<dbReference type="GO" id="GO:0051301">
    <property type="term" value="P:cell division"/>
    <property type="evidence" value="ECO:0007669"/>
    <property type="project" value="UniProtKB-KW"/>
</dbReference>
<dbReference type="FunFam" id="1.10.472.10:FF:000034">
    <property type="entry name" value="D2/4-type cyclin"/>
    <property type="match status" value="1"/>
</dbReference>
<feature type="compositionally biased region" description="Polar residues" evidence="6">
    <location>
        <begin position="292"/>
        <end position="301"/>
    </location>
</feature>
<proteinExistence type="inferred from homology"/>
<evidence type="ECO:0000256" key="5">
    <source>
        <dbReference type="RuleBase" id="RU000383"/>
    </source>
</evidence>
<dbReference type="PANTHER" id="PTHR10177">
    <property type="entry name" value="CYCLINS"/>
    <property type="match status" value="1"/>
</dbReference>
<evidence type="ECO:0000313" key="9">
    <source>
        <dbReference type="Proteomes" id="UP000685013"/>
    </source>
</evidence>
<dbReference type="InterPro" id="IPR013763">
    <property type="entry name" value="Cyclin-like_dom"/>
</dbReference>
<dbReference type="CDD" id="cd20544">
    <property type="entry name" value="CYCLIN_AtCycD-like_rpt2"/>
    <property type="match status" value="1"/>
</dbReference>
<dbReference type="Pfam" id="PF02984">
    <property type="entry name" value="Cyclin_C"/>
    <property type="match status" value="1"/>
</dbReference>
<name>A0AAV6MPF1_9ROSI</name>
<evidence type="ECO:0000256" key="1">
    <source>
        <dbReference type="ARBA" id="ARBA00009065"/>
    </source>
</evidence>
<dbReference type="FunFam" id="1.10.472.10:FF:000040">
    <property type="entry name" value="D6-type cyclin"/>
    <property type="match status" value="1"/>
</dbReference>
<organism evidence="8 9">
    <name type="scientific">Cucurbita argyrosperma subsp. sororia</name>
    <dbReference type="NCBI Taxonomy" id="37648"/>
    <lineage>
        <taxon>Eukaryota</taxon>
        <taxon>Viridiplantae</taxon>
        <taxon>Streptophyta</taxon>
        <taxon>Embryophyta</taxon>
        <taxon>Tracheophyta</taxon>
        <taxon>Spermatophyta</taxon>
        <taxon>Magnoliopsida</taxon>
        <taxon>eudicotyledons</taxon>
        <taxon>Gunneridae</taxon>
        <taxon>Pentapetalae</taxon>
        <taxon>rosids</taxon>
        <taxon>fabids</taxon>
        <taxon>Cucurbitales</taxon>
        <taxon>Cucurbitaceae</taxon>
        <taxon>Cucurbiteae</taxon>
        <taxon>Cucurbita</taxon>
    </lineage>
</organism>
<sequence>MAPSFDLAVTNLLCAEENCIFDDNDDDDCLVAPYVLTSNGFQSWRHGGGHGGDGFPFTSDECLIEMVEKETHHLPVDGYLMKLQNGELDVGARKDAVDWIEQVSARFNFGPLCTYLAVNYMDRFLSAYTLPKGKAWTMQLLAVACLSLAAKLEETEVPISLDLQVGGSKFVFEARTIERMELLVLTTLGWRMQAVTPFSFIDHYLGKIHHDDKTSITRSIRLLLNIIQGIEFLEFKPSEIAAAVAISVAGEGEETAIPLLIQQKLHMERVVKCIKLVKEMSGKTEEEESRSMSEGPQSPSGVLNGGCSPIATLSRVITSMISFGGCLPIATPSRVITTMITSGGCSLIATPSRVITSMIPFRGCSPIATLSRVITSTIPSGGCSLIATPSRVITTMIPFRGCSPIATLSRVITSMIPYGGCSLIATLTSMIPFGGCFPIAILSQVITSMIPFGSSWPIIIFKI</sequence>
<feature type="non-terminal residue" evidence="8">
    <location>
        <position position="1"/>
    </location>
</feature>
<reference evidence="8 9" key="1">
    <citation type="journal article" date="2021" name="Hortic Res">
        <title>The domestication of Cucurbita argyrosperma as revealed by the genome of its wild relative.</title>
        <authorList>
            <person name="Barrera-Redondo J."/>
            <person name="Sanchez-de la Vega G."/>
            <person name="Aguirre-Liguori J.A."/>
            <person name="Castellanos-Morales G."/>
            <person name="Gutierrez-Guerrero Y.T."/>
            <person name="Aguirre-Dugua X."/>
            <person name="Aguirre-Planter E."/>
            <person name="Tenaillon M.I."/>
            <person name="Lira-Saade R."/>
            <person name="Eguiarte L.E."/>
        </authorList>
    </citation>
    <scope>NUCLEOTIDE SEQUENCE [LARGE SCALE GENOMIC DNA]</scope>
    <source>
        <strain evidence="8">JBR-2021</strain>
    </source>
</reference>
<evidence type="ECO:0000256" key="4">
    <source>
        <dbReference type="ARBA" id="ARBA00023306"/>
    </source>
</evidence>